<dbReference type="SUPFAM" id="SSF144083">
    <property type="entry name" value="Magnesium transport protein CorA, transmembrane region"/>
    <property type="match status" value="1"/>
</dbReference>
<dbReference type="GO" id="GO:0016020">
    <property type="term" value="C:membrane"/>
    <property type="evidence" value="ECO:0007669"/>
    <property type="project" value="UniProtKB-SubCell"/>
</dbReference>
<organism evidence="7 8">
    <name type="scientific">Colletotrichum gloeosporioides</name>
    <name type="common">Anthracnose fungus</name>
    <name type="synonym">Glomerella cingulata</name>
    <dbReference type="NCBI Taxonomy" id="474922"/>
    <lineage>
        <taxon>Eukaryota</taxon>
        <taxon>Fungi</taxon>
        <taxon>Dikarya</taxon>
        <taxon>Ascomycota</taxon>
        <taxon>Pezizomycotina</taxon>
        <taxon>Sordariomycetes</taxon>
        <taxon>Hypocreomycetidae</taxon>
        <taxon>Glomerellales</taxon>
        <taxon>Glomerellaceae</taxon>
        <taxon>Colletotrichum</taxon>
        <taxon>Colletotrichum gloeosporioides species complex</taxon>
    </lineage>
</organism>
<keyword evidence="8" id="KW-1185">Reference proteome</keyword>
<keyword evidence="3 6" id="KW-1133">Transmembrane helix</keyword>
<dbReference type="InterPro" id="IPR045863">
    <property type="entry name" value="CorA_TM1_TM2"/>
</dbReference>
<feature type="transmembrane region" description="Helical" evidence="6">
    <location>
        <begin position="1583"/>
        <end position="1607"/>
    </location>
</feature>
<accession>A0A8H4CI75</accession>
<dbReference type="Pfam" id="PF01544">
    <property type="entry name" value="CorA"/>
    <property type="match status" value="1"/>
</dbReference>
<evidence type="ECO:0000256" key="1">
    <source>
        <dbReference type="ARBA" id="ARBA00004141"/>
    </source>
</evidence>
<protein>
    <submittedName>
        <fullName evidence="7">Uncharacterized protein</fullName>
    </submittedName>
</protein>
<feature type="compositionally biased region" description="Basic and acidic residues" evidence="5">
    <location>
        <begin position="1659"/>
        <end position="1672"/>
    </location>
</feature>
<evidence type="ECO:0000313" key="7">
    <source>
        <dbReference type="EMBL" id="KAF3804217.1"/>
    </source>
</evidence>
<feature type="compositionally biased region" description="Polar residues" evidence="5">
    <location>
        <begin position="261"/>
        <end position="280"/>
    </location>
</feature>
<comment type="subcellular location">
    <subcellularLocation>
        <location evidence="1">Membrane</location>
        <topology evidence="1">Multi-pass membrane protein</topology>
    </subcellularLocation>
</comment>
<keyword evidence="4 6" id="KW-0472">Membrane</keyword>
<dbReference type="Gene3D" id="1.20.58.340">
    <property type="entry name" value="Magnesium transport protein CorA, transmembrane region"/>
    <property type="match status" value="1"/>
</dbReference>
<proteinExistence type="predicted"/>
<feature type="compositionally biased region" description="Basic and acidic residues" evidence="5">
    <location>
        <begin position="249"/>
        <end position="258"/>
    </location>
</feature>
<evidence type="ECO:0000256" key="4">
    <source>
        <dbReference type="ARBA" id="ARBA00023136"/>
    </source>
</evidence>
<feature type="region of interest" description="Disordered" evidence="5">
    <location>
        <begin position="248"/>
        <end position="283"/>
    </location>
</feature>
<keyword evidence="2 6" id="KW-0812">Transmembrane</keyword>
<reference evidence="7" key="2">
    <citation type="submission" date="2020-03" db="EMBL/GenBank/DDBJ databases">
        <authorList>
            <person name="Fu F.-F."/>
            <person name="Chen J."/>
        </authorList>
    </citation>
    <scope>NUCLEOTIDE SEQUENCE</scope>
    <source>
        <strain evidence="7">Lc1</strain>
    </source>
</reference>
<feature type="transmembrane region" description="Helical" evidence="6">
    <location>
        <begin position="1449"/>
        <end position="1469"/>
    </location>
</feature>
<gene>
    <name evidence="7" type="ORF">GCG54_00000567</name>
</gene>
<evidence type="ECO:0000313" key="8">
    <source>
        <dbReference type="Proteomes" id="UP000613401"/>
    </source>
</evidence>
<evidence type="ECO:0000256" key="3">
    <source>
        <dbReference type="ARBA" id="ARBA00022989"/>
    </source>
</evidence>
<dbReference type="RefSeq" id="XP_045263376.1">
    <property type="nucleotide sequence ID" value="XM_045400703.1"/>
</dbReference>
<name>A0A8H4CI75_COLGL</name>
<dbReference type="GeneID" id="69007739"/>
<reference evidence="7" key="1">
    <citation type="journal article" date="2020" name="Phytopathology">
        <title>Genome sequence and comparative analysis of Colletotrichum gloeosporioides isolated from Liriodendron leaves.</title>
        <authorList>
            <person name="Fu F.F."/>
            <person name="Hao Z."/>
            <person name="Wang P."/>
            <person name="Lu Y."/>
            <person name="Xue L.J."/>
            <person name="Wei G."/>
            <person name="Tian Y."/>
            <person name="Baishi H."/>
            <person name="Xu H."/>
            <person name="Shi J."/>
            <person name="Cheng T."/>
            <person name="Wang G."/>
            <person name="Yi Y."/>
            <person name="Chen J."/>
        </authorList>
    </citation>
    <scope>NUCLEOTIDE SEQUENCE</scope>
    <source>
        <strain evidence="7">Lc1</strain>
    </source>
</reference>
<feature type="compositionally biased region" description="Basic and acidic residues" evidence="5">
    <location>
        <begin position="1026"/>
        <end position="1037"/>
    </location>
</feature>
<dbReference type="Proteomes" id="UP000613401">
    <property type="component" value="Unassembled WGS sequence"/>
</dbReference>
<evidence type="ECO:0000256" key="5">
    <source>
        <dbReference type="SAM" id="MobiDB-lite"/>
    </source>
</evidence>
<comment type="caution">
    <text evidence="7">The sequence shown here is derived from an EMBL/GenBank/DDBJ whole genome shotgun (WGS) entry which is preliminary data.</text>
</comment>
<evidence type="ECO:0000256" key="2">
    <source>
        <dbReference type="ARBA" id="ARBA00022692"/>
    </source>
</evidence>
<dbReference type="InterPro" id="IPR002523">
    <property type="entry name" value="MgTranspt_CorA/ZnTranspt_ZntB"/>
</dbReference>
<dbReference type="EMBL" id="WVTB01000050">
    <property type="protein sequence ID" value="KAF3804217.1"/>
    <property type="molecule type" value="Genomic_DNA"/>
</dbReference>
<feature type="region of interest" description="Disordered" evidence="5">
    <location>
        <begin position="1511"/>
        <end position="1533"/>
    </location>
</feature>
<dbReference type="GO" id="GO:0046873">
    <property type="term" value="F:metal ion transmembrane transporter activity"/>
    <property type="evidence" value="ECO:0007669"/>
    <property type="project" value="InterPro"/>
</dbReference>
<feature type="region of interest" description="Disordered" evidence="5">
    <location>
        <begin position="1023"/>
        <end position="1042"/>
    </location>
</feature>
<evidence type="ECO:0000256" key="6">
    <source>
        <dbReference type="SAM" id="Phobius"/>
    </source>
</evidence>
<feature type="region of interest" description="Disordered" evidence="5">
    <location>
        <begin position="1650"/>
        <end position="1688"/>
    </location>
</feature>
<feature type="compositionally biased region" description="Polar residues" evidence="5">
    <location>
        <begin position="1674"/>
        <end position="1688"/>
    </location>
</feature>
<feature type="transmembrane region" description="Helical" evidence="6">
    <location>
        <begin position="1421"/>
        <end position="1442"/>
    </location>
</feature>
<sequence>MAMHDGQPSSPTEPDVTAIEANGSLFWDVSEVPAESEVDFQRFTNRKVSDTFSPNESQISTWVDAPNQDSHASFGDNGVTATVNACGDLMQFSSYLDAGNSGIFCADHRTTNEPYSVQERADDLLFLSRDKSRQRCTYGLRISGVSMKNCRHLGYVHDRWPRYEVKDKNLKLTIQWMVHEKVVLQQCVITNTGETDVDVSMEFWKELHIRDMDYLNPMHRFNDDWSGHVPVQGPHTYGWILAHPLKQKGSTEDKRPAKDQSPMQLLRQTSRKPTNATIDSSKGGMMGYSKDFKVSNAETDVNQDTVAVVMSMFVDGKAISFESLNHKRPEKVTQNIKHGSAIEVVSAYKMIQWTDSEAEWREFMVPASVTDVSKHLAHASKFFTAFSPCNHDFKGNIHGDSKDSAVEQETREWAPSLPWGPPKGSLENEDLVKQSVIYIDFVARRKLEHILSVCAIPLREPGVEGGIVPIALTCGDMSGHRVSSPASFFAFSFLLEISERLMATKGKDQMSSYSLLQKRVDLVCRGHLMWLDSEVERTDSKCFSANYWVKGSIMPRIEESESFMPNDSLTDTPFQIIKVFDFANRYQSEEDSELARSIIEEVAKPWIVALDRADMRGSRAWPHSQDEGCNKYRLSEHVWVWRALKLIEDDLRETSAEKISHDDEKERRALNTSLTSRTEIELDQLLADEKLLRRFNSRDVQRDILRRFTAENEMSKKRMLAMTRSPRETRFLFHASDTALFYGINRDFFLERTSFNEVWENTIEAQVHHNENSETGWDNSIRYALAIMLGTRNMSINKRSPQELIKSSLKVLFGSTSPNGLFYGLLDSTTKESTLFGRENDRDFYFHASFEIPFILLTHCWKIYAEVKGSEKPPEPSSVLQPKALATHDLLEEVADLNLMQPKRQPAQTDRNTRLPMLSAPSPDVAEAQLSSTAPQKGVKVKASKAISMKKSIPFNSLIDQSSIVDLDEEWLYNYPTFFVTEMQTPAQFNAEAEKLLEHIEMDTSGALITRAADEYTMLLRTASRRNRDDPPERSSEDPLELLSRSWTDIPRPHPINALEDDSNNMAFVADVLRQKNLQKHERENNITFRGVNSNYKLWYLLSLPRTASKAKKRFIWLPAANDETALVCYITSSAPEEKQAISLFFERHHQYEKHFLDETSMVLNTWESELHLSFYKLVEENYKSIVGIPKEIIDEFPASVPKRLVRASVGFRFIGDFFDRHWTCHLIEYIPGGKPIPTYWAREKNEREFPWGDQGHLVQDNNAWRQRKVLELHLFDRILEELVDSTKMIFNTIKEELGVEHGAIPFSVLNSEDYFSSSEQWQRFQQILQVLDEDLSDMRVTISKWETREKDRGQERPRWTRTDERKYRRYIGKLEGTTRRRTRDLHRLHVQIQSLKETLRRGQQQIRDDLNLRGSENIRFFTYVTVVFLPLGFASSIFGMSEEPPSSVIPPMIICSVVALLVTVVALANAKRLNSVVEVVSESINRYSLSKMEGSPLLNRHRRKLVKTQNLTRQAEEAGSETSEGHSKGTNMQASRGIRSHEDEQSWHFWFWVGYLFVELPARRVLTAYYDLKHPKFINWGMYFRLVMGILLLPIFLVSFFFQLVLVNTFDVARSILRGLKRLLESSLKENDENAKFVDSHMGRLAYPMKRYRPYRRTKGDTTEEPTDPKDTQQSSYGDVTSHYSGK</sequence>